<dbReference type="InterPro" id="IPR013766">
    <property type="entry name" value="Thioredoxin_domain"/>
</dbReference>
<keyword evidence="3" id="KW-0732">Signal</keyword>
<dbReference type="Gene3D" id="3.40.30.10">
    <property type="entry name" value="Glutaredoxin"/>
    <property type="match status" value="1"/>
</dbReference>
<evidence type="ECO:0000256" key="1">
    <source>
        <dbReference type="ARBA" id="ARBA00008987"/>
    </source>
</evidence>
<keyword evidence="6" id="KW-1185">Reference proteome</keyword>
<keyword evidence="2" id="KW-0676">Redox-active center</keyword>
<evidence type="ECO:0000256" key="2">
    <source>
        <dbReference type="ARBA" id="ARBA00023284"/>
    </source>
</evidence>
<dbReference type="eggNOG" id="ENOG5033Z9M">
    <property type="taxonomic scope" value="Bacteria"/>
</dbReference>
<dbReference type="CDD" id="cd02947">
    <property type="entry name" value="TRX_family"/>
    <property type="match status" value="1"/>
</dbReference>
<dbReference type="PROSITE" id="PS51352">
    <property type="entry name" value="THIOREDOXIN_2"/>
    <property type="match status" value="1"/>
</dbReference>
<dbReference type="InterPro" id="IPR046698">
    <property type="entry name" value="PedC-like"/>
</dbReference>
<dbReference type="AlphaFoldDB" id="E4KNL2"/>
<proteinExistence type="inferred from homology"/>
<reference evidence="5 6" key="1">
    <citation type="submission" date="2010-10" db="EMBL/GenBank/DDBJ databases">
        <authorList>
            <person name="Durkin A.S."/>
            <person name="Madupu R."/>
            <person name="Torralba M."/>
            <person name="Gillis M."/>
            <person name="Methe B."/>
            <person name="Sutton G."/>
            <person name="Nelson K.E."/>
        </authorList>
    </citation>
    <scope>NUCLEOTIDE SEQUENCE [LARGE SCALE GENOMIC DNA]</scope>
    <source>
        <strain evidence="5 6">ACS-139-V-Col8</strain>
    </source>
</reference>
<feature type="signal peptide" evidence="3">
    <location>
        <begin position="1"/>
        <end position="21"/>
    </location>
</feature>
<comment type="similarity">
    <text evidence="1">Belongs to the thioredoxin family.</text>
</comment>
<feature type="chain" id="PRO_5003183209" evidence="3">
    <location>
        <begin position="22"/>
        <end position="190"/>
    </location>
</feature>
<evidence type="ECO:0000313" key="6">
    <source>
        <dbReference type="Proteomes" id="UP000005990"/>
    </source>
</evidence>
<evidence type="ECO:0000313" key="5">
    <source>
        <dbReference type="EMBL" id="EFR31463.1"/>
    </source>
</evidence>
<dbReference type="OrthoDB" id="9792987at2"/>
<feature type="domain" description="Thioredoxin" evidence="4">
    <location>
        <begin position="53"/>
        <end position="190"/>
    </location>
</feature>
<dbReference type="STRING" id="908337.HMPREF9257_0792"/>
<dbReference type="GO" id="GO:0005737">
    <property type="term" value="C:cytoplasm"/>
    <property type="evidence" value="ECO:0007669"/>
    <property type="project" value="TreeGrafter"/>
</dbReference>
<dbReference type="InterPro" id="IPR036249">
    <property type="entry name" value="Thioredoxin-like_sf"/>
</dbReference>
<gene>
    <name evidence="5" type="ORF">HMPREF9257_0792</name>
</gene>
<evidence type="ECO:0000259" key="4">
    <source>
        <dbReference type="PROSITE" id="PS51352"/>
    </source>
</evidence>
<organism evidence="5 6">
    <name type="scientific">Eremococcus coleocola ACS-139-V-Col8</name>
    <dbReference type="NCBI Taxonomy" id="908337"/>
    <lineage>
        <taxon>Bacteria</taxon>
        <taxon>Bacillati</taxon>
        <taxon>Bacillota</taxon>
        <taxon>Bacilli</taxon>
        <taxon>Lactobacillales</taxon>
        <taxon>Aerococcaceae</taxon>
        <taxon>Eremococcus</taxon>
    </lineage>
</organism>
<comment type="caution">
    <text evidence="5">The sequence shown here is derived from an EMBL/GenBank/DDBJ whole genome shotgun (WGS) entry which is preliminary data.</text>
</comment>
<dbReference type="GO" id="GO:0015035">
    <property type="term" value="F:protein-disulfide reductase activity"/>
    <property type="evidence" value="ECO:0007669"/>
    <property type="project" value="TreeGrafter"/>
</dbReference>
<evidence type="ECO:0000256" key="3">
    <source>
        <dbReference type="SAM" id="SignalP"/>
    </source>
</evidence>
<dbReference type="EMBL" id="AENN01000012">
    <property type="protein sequence ID" value="EFR31463.1"/>
    <property type="molecule type" value="Genomic_DNA"/>
</dbReference>
<dbReference type="PROSITE" id="PS51257">
    <property type="entry name" value="PROKAR_LIPOPROTEIN"/>
    <property type="match status" value="1"/>
</dbReference>
<sequence>MKKAYKITCLCFITSSLVACASSENTTSNKNEPEKSSISMIAFESGQELLEESPSEKKATYESLDQIRHTDGSLADQMSFSQIQAITSEEELAQRMKASDQEPFILYLGFDECPYCKVFSPKINQLASELDVTLHYYNTHTFDATALADKLGIETVPHAFIIKDGKPVEFVNQNSDMQELEDFLRDFKAL</sequence>
<dbReference type="Pfam" id="PF20207">
    <property type="entry name" value="DUF6568"/>
    <property type="match status" value="1"/>
</dbReference>
<dbReference type="Proteomes" id="UP000005990">
    <property type="component" value="Unassembled WGS sequence"/>
</dbReference>
<dbReference type="PANTHER" id="PTHR45663:SF11">
    <property type="entry name" value="GEO12009P1"/>
    <property type="match status" value="1"/>
</dbReference>
<accession>E4KNL2</accession>
<protein>
    <submittedName>
        <fullName evidence="5">Putative bacteriocin transport accessory protein</fullName>
    </submittedName>
</protein>
<dbReference type="PANTHER" id="PTHR45663">
    <property type="entry name" value="GEO12009P1"/>
    <property type="match status" value="1"/>
</dbReference>
<dbReference type="RefSeq" id="WP_006418102.1">
    <property type="nucleotide sequence ID" value="NZ_AENN01000012.1"/>
</dbReference>
<dbReference type="SUPFAM" id="SSF52833">
    <property type="entry name" value="Thioredoxin-like"/>
    <property type="match status" value="1"/>
</dbReference>
<name>E4KNL2_9LACT</name>